<dbReference type="InterPro" id="IPR015421">
    <property type="entry name" value="PyrdxlP-dep_Trfase_major"/>
</dbReference>
<evidence type="ECO:0000256" key="1">
    <source>
        <dbReference type="ARBA" id="ARBA00001933"/>
    </source>
</evidence>
<protein>
    <recommendedName>
        <fullName evidence="3">Ornithine aminotransferase</fullName>
        <ecNumber evidence="3">2.6.1.13</ecNumber>
    </recommendedName>
</protein>
<evidence type="ECO:0000313" key="5">
    <source>
        <dbReference type="Proteomes" id="UP000299102"/>
    </source>
</evidence>
<dbReference type="EC" id="2.6.1.13" evidence="3"/>
<dbReference type="InterPro" id="IPR050103">
    <property type="entry name" value="Class-III_PLP-dep_AT"/>
</dbReference>
<sequence>MVIQKSRKALVAQAPKLALTHVLPMNITGWKVVKQLVIGWKVGLHTKKNVPKTRPRKFARSQCLRLLWLNPFKGEAGVVVPDVGYLKRVRELCSKYNVLWIADEVHKPVWLALAACWLWIMKVQPDILILGKALSGGMYPVSAVLCNDDIMLCIAEHDAWDVCLKLKENGLLAKPT</sequence>
<organism evidence="4 5">
    <name type="scientific">Eumeta variegata</name>
    <name type="common">Bagworm moth</name>
    <name type="synonym">Eumeta japonica</name>
    <dbReference type="NCBI Taxonomy" id="151549"/>
    <lineage>
        <taxon>Eukaryota</taxon>
        <taxon>Metazoa</taxon>
        <taxon>Ecdysozoa</taxon>
        <taxon>Arthropoda</taxon>
        <taxon>Hexapoda</taxon>
        <taxon>Insecta</taxon>
        <taxon>Pterygota</taxon>
        <taxon>Neoptera</taxon>
        <taxon>Endopterygota</taxon>
        <taxon>Lepidoptera</taxon>
        <taxon>Glossata</taxon>
        <taxon>Ditrysia</taxon>
        <taxon>Tineoidea</taxon>
        <taxon>Psychidae</taxon>
        <taxon>Oiketicinae</taxon>
        <taxon>Eumeta</taxon>
    </lineage>
</organism>
<dbReference type="OrthoDB" id="425114at2759"/>
<dbReference type="UniPathway" id="UPA00098">
    <property type="reaction ID" value="UER00358"/>
</dbReference>
<accession>A0A4C1TS44</accession>
<dbReference type="Proteomes" id="UP000299102">
    <property type="component" value="Unassembled WGS sequence"/>
</dbReference>
<dbReference type="InterPro" id="IPR005814">
    <property type="entry name" value="Aminotrans_3"/>
</dbReference>
<dbReference type="PANTHER" id="PTHR11986:SF18">
    <property type="entry name" value="ORNITHINE AMINOTRANSFERASE, MITOCHONDRIAL"/>
    <property type="match status" value="1"/>
</dbReference>
<proteinExistence type="inferred from homology"/>
<dbReference type="GO" id="GO:0004587">
    <property type="term" value="F:ornithine aminotransferase activity"/>
    <property type="evidence" value="ECO:0007669"/>
    <property type="project" value="UniProtKB-EC"/>
</dbReference>
<keyword evidence="3" id="KW-0663">Pyridoxal phosphate</keyword>
<dbReference type="GO" id="GO:0019544">
    <property type="term" value="P:L-arginine catabolic process to L-glutamate"/>
    <property type="evidence" value="ECO:0007669"/>
    <property type="project" value="TreeGrafter"/>
</dbReference>
<dbReference type="InterPro" id="IPR015424">
    <property type="entry name" value="PyrdxlP-dep_Trfase"/>
</dbReference>
<comment type="cofactor">
    <cofactor evidence="1 3">
        <name>pyridoxal 5'-phosphate</name>
        <dbReference type="ChEBI" id="CHEBI:597326"/>
    </cofactor>
</comment>
<dbReference type="GO" id="GO:0005737">
    <property type="term" value="C:cytoplasm"/>
    <property type="evidence" value="ECO:0007669"/>
    <property type="project" value="TreeGrafter"/>
</dbReference>
<dbReference type="EMBL" id="BGZK01006128">
    <property type="protein sequence ID" value="GBP16799.1"/>
    <property type="molecule type" value="Genomic_DNA"/>
</dbReference>
<dbReference type="SUPFAM" id="SSF53383">
    <property type="entry name" value="PLP-dependent transferases"/>
    <property type="match status" value="1"/>
</dbReference>
<evidence type="ECO:0000313" key="4">
    <source>
        <dbReference type="EMBL" id="GBP16799.1"/>
    </source>
</evidence>
<dbReference type="Gene3D" id="3.40.640.10">
    <property type="entry name" value="Type I PLP-dependent aspartate aminotransferase-like (Major domain)"/>
    <property type="match status" value="1"/>
</dbReference>
<dbReference type="GO" id="GO:0030170">
    <property type="term" value="F:pyridoxal phosphate binding"/>
    <property type="evidence" value="ECO:0007669"/>
    <property type="project" value="InterPro"/>
</dbReference>
<keyword evidence="5" id="KW-1185">Reference proteome</keyword>
<comment type="caution">
    <text evidence="4">The sequence shown here is derived from an EMBL/GenBank/DDBJ whole genome shotgun (WGS) entry which is preliminary data.</text>
</comment>
<dbReference type="PANTHER" id="PTHR11986">
    <property type="entry name" value="AMINOTRANSFERASE CLASS III"/>
    <property type="match status" value="1"/>
</dbReference>
<evidence type="ECO:0000256" key="3">
    <source>
        <dbReference type="RuleBase" id="RU365036"/>
    </source>
</evidence>
<gene>
    <name evidence="4" type="primary">Oat</name>
    <name evidence="4" type="ORF">EVAR_70584_1</name>
</gene>
<dbReference type="GO" id="GO:0055129">
    <property type="term" value="P:L-proline biosynthetic process"/>
    <property type="evidence" value="ECO:0007669"/>
    <property type="project" value="UniProtKB-UniPathway"/>
</dbReference>
<dbReference type="STRING" id="151549.A0A4C1TS44"/>
<dbReference type="AlphaFoldDB" id="A0A4C1TS44"/>
<reference evidence="4 5" key="1">
    <citation type="journal article" date="2019" name="Commun. Biol.">
        <title>The bagworm genome reveals a unique fibroin gene that provides high tensile strength.</title>
        <authorList>
            <person name="Kono N."/>
            <person name="Nakamura H."/>
            <person name="Ohtoshi R."/>
            <person name="Tomita M."/>
            <person name="Numata K."/>
            <person name="Arakawa K."/>
        </authorList>
    </citation>
    <scope>NUCLEOTIDE SEQUENCE [LARGE SCALE GENOMIC DNA]</scope>
</reference>
<evidence type="ECO:0000256" key="2">
    <source>
        <dbReference type="ARBA" id="ARBA00008954"/>
    </source>
</evidence>
<dbReference type="GO" id="GO:0010121">
    <property type="term" value="P:L-arginine catabolic process to proline via ornithine"/>
    <property type="evidence" value="ECO:0007669"/>
    <property type="project" value="TreeGrafter"/>
</dbReference>
<keyword evidence="3 4" id="KW-0032">Aminotransferase</keyword>
<comment type="similarity">
    <text evidence="2 3">Belongs to the class-III pyridoxal-phosphate-dependent aminotransferase family.</text>
</comment>
<dbReference type="GO" id="GO:0042802">
    <property type="term" value="F:identical protein binding"/>
    <property type="evidence" value="ECO:0007669"/>
    <property type="project" value="TreeGrafter"/>
</dbReference>
<name>A0A4C1TS44_EUMVA</name>
<comment type="catalytic activity">
    <reaction evidence="3">
        <text>a 2-oxocarboxylate + L-ornithine = L-glutamate 5-semialdehyde + an L-alpha-amino acid</text>
        <dbReference type="Rhea" id="RHEA:13877"/>
        <dbReference type="ChEBI" id="CHEBI:35179"/>
        <dbReference type="ChEBI" id="CHEBI:46911"/>
        <dbReference type="ChEBI" id="CHEBI:58066"/>
        <dbReference type="ChEBI" id="CHEBI:59869"/>
        <dbReference type="EC" id="2.6.1.13"/>
    </reaction>
</comment>
<dbReference type="Pfam" id="PF00202">
    <property type="entry name" value="Aminotran_3"/>
    <property type="match status" value="1"/>
</dbReference>
<comment type="pathway">
    <text evidence="3">Amino-acid biosynthesis; L-proline biosynthesis; L-glutamate 5-semialdehyde from L-ornithine: step 1/1.</text>
</comment>
<keyword evidence="3 4" id="KW-0808">Transferase</keyword>